<comment type="caution">
    <text evidence="2">The sequence shown here is derived from an EMBL/GenBank/DDBJ whole genome shotgun (WGS) entry which is preliminary data.</text>
</comment>
<evidence type="ECO:0000313" key="3">
    <source>
        <dbReference type="Proteomes" id="UP000324748"/>
    </source>
</evidence>
<evidence type="ECO:0000256" key="1">
    <source>
        <dbReference type="SAM" id="MobiDB-lite"/>
    </source>
</evidence>
<reference evidence="2 3" key="1">
    <citation type="submission" date="2019-05" db="EMBL/GenBank/DDBJ databases">
        <title>Emergence of the Ug99 lineage of the wheat stem rust pathogen through somatic hybridization.</title>
        <authorList>
            <person name="Li F."/>
            <person name="Upadhyaya N.M."/>
            <person name="Sperschneider J."/>
            <person name="Matny O."/>
            <person name="Nguyen-Phuc H."/>
            <person name="Mago R."/>
            <person name="Raley C."/>
            <person name="Miller M.E."/>
            <person name="Silverstein K.A.T."/>
            <person name="Henningsen E."/>
            <person name="Hirsch C.D."/>
            <person name="Visser B."/>
            <person name="Pretorius Z.A."/>
            <person name="Steffenson B.J."/>
            <person name="Schwessinger B."/>
            <person name="Dodds P.N."/>
            <person name="Figueroa M."/>
        </authorList>
    </citation>
    <scope>NUCLEOTIDE SEQUENCE [LARGE SCALE GENOMIC DNA]</scope>
    <source>
        <strain evidence="2">21-0</strain>
    </source>
</reference>
<gene>
    <name evidence="2" type="ORF">PGT21_024202</name>
</gene>
<feature type="region of interest" description="Disordered" evidence="1">
    <location>
        <begin position="129"/>
        <end position="227"/>
    </location>
</feature>
<proteinExistence type="predicted"/>
<feature type="compositionally biased region" description="Polar residues" evidence="1">
    <location>
        <begin position="166"/>
        <end position="184"/>
    </location>
</feature>
<feature type="compositionally biased region" description="Polar residues" evidence="1">
    <location>
        <begin position="129"/>
        <end position="141"/>
    </location>
</feature>
<evidence type="ECO:0000313" key="2">
    <source>
        <dbReference type="EMBL" id="KAA1108756.1"/>
    </source>
</evidence>
<protein>
    <submittedName>
        <fullName evidence="2">Uncharacterized protein</fullName>
    </submittedName>
</protein>
<feature type="compositionally biased region" description="Basic residues" evidence="1">
    <location>
        <begin position="218"/>
        <end position="227"/>
    </location>
</feature>
<keyword evidence="3" id="KW-1185">Reference proteome</keyword>
<name>A0A5B0Q697_PUCGR</name>
<accession>A0A5B0Q697</accession>
<sequence length="227" mass="24694">MVLKSCRVPDQIDDSCDKAFTSGLGLVVSVHKPEEIEDEENKTSKQSDLHIIVSHTDWDPIDRILKSFNVKYIIPGNPRLINTHSMIRSGRDFFFDGFLAGWDLKQRMAIIKVLAVSPVIPSTRTVNSKSTVFSPQTSPMNKGQKFVTFDESNDKSSPPRPIIPYTASSIPSRSTNQGEGTSTLAPPDQANDVVDEAALAIVPVGKGKAKASPTGTPPKKKRGPPAL</sequence>
<dbReference type="AlphaFoldDB" id="A0A5B0Q697"/>
<dbReference type="OrthoDB" id="2516518at2759"/>
<dbReference type="Proteomes" id="UP000324748">
    <property type="component" value="Unassembled WGS sequence"/>
</dbReference>
<dbReference type="EMBL" id="VSWC01000028">
    <property type="protein sequence ID" value="KAA1108756.1"/>
    <property type="molecule type" value="Genomic_DNA"/>
</dbReference>
<organism evidence="2 3">
    <name type="scientific">Puccinia graminis f. sp. tritici</name>
    <dbReference type="NCBI Taxonomy" id="56615"/>
    <lineage>
        <taxon>Eukaryota</taxon>
        <taxon>Fungi</taxon>
        <taxon>Dikarya</taxon>
        <taxon>Basidiomycota</taxon>
        <taxon>Pucciniomycotina</taxon>
        <taxon>Pucciniomycetes</taxon>
        <taxon>Pucciniales</taxon>
        <taxon>Pucciniaceae</taxon>
        <taxon>Puccinia</taxon>
    </lineage>
</organism>